<evidence type="ECO:0000313" key="3">
    <source>
        <dbReference type="Proteomes" id="UP001430848"/>
    </source>
</evidence>
<dbReference type="Proteomes" id="UP001430848">
    <property type="component" value="Unassembled WGS sequence"/>
</dbReference>
<proteinExistence type="predicted"/>
<sequence length="81" mass="8916">MPSKLNIFSKGSRSKSGSATDSSRLQDPRGSTESSTPLNESVDLAQEKQKAWEAMRQKQAEEFLAKQGYSATFPGFPPYSK</sequence>
<feature type="region of interest" description="Disordered" evidence="1">
    <location>
        <begin position="1"/>
        <end position="44"/>
    </location>
</feature>
<protein>
    <submittedName>
        <fullName evidence="2">Uncharacterized protein</fullName>
    </submittedName>
</protein>
<dbReference type="EMBL" id="JAKNSF020000030">
    <property type="protein sequence ID" value="KAK7729227.1"/>
    <property type="molecule type" value="Genomic_DNA"/>
</dbReference>
<reference evidence="2 3" key="1">
    <citation type="submission" date="2024-02" db="EMBL/GenBank/DDBJ databases">
        <title>De novo assembly and annotation of 12 fungi associated with fruit tree decline syndrome in Ontario, Canada.</title>
        <authorList>
            <person name="Sulman M."/>
            <person name="Ellouze W."/>
            <person name="Ilyukhin E."/>
        </authorList>
    </citation>
    <scope>NUCLEOTIDE SEQUENCE [LARGE SCALE GENOMIC DNA]</scope>
    <source>
        <strain evidence="2 3">M169</strain>
    </source>
</reference>
<gene>
    <name evidence="2" type="ORF">SLS63_006359</name>
</gene>
<feature type="compositionally biased region" description="Polar residues" evidence="1">
    <location>
        <begin position="9"/>
        <end position="39"/>
    </location>
</feature>
<evidence type="ECO:0000256" key="1">
    <source>
        <dbReference type="SAM" id="MobiDB-lite"/>
    </source>
</evidence>
<comment type="caution">
    <text evidence="2">The sequence shown here is derived from an EMBL/GenBank/DDBJ whole genome shotgun (WGS) entry which is preliminary data.</text>
</comment>
<accession>A0ABR1P8M7</accession>
<organism evidence="2 3">
    <name type="scientific">Diaporthe eres</name>
    <name type="common">Phomopsis oblonga</name>
    <dbReference type="NCBI Taxonomy" id="83184"/>
    <lineage>
        <taxon>Eukaryota</taxon>
        <taxon>Fungi</taxon>
        <taxon>Dikarya</taxon>
        <taxon>Ascomycota</taxon>
        <taxon>Pezizomycotina</taxon>
        <taxon>Sordariomycetes</taxon>
        <taxon>Sordariomycetidae</taxon>
        <taxon>Diaporthales</taxon>
        <taxon>Diaporthaceae</taxon>
        <taxon>Diaporthe</taxon>
        <taxon>Diaporthe eres species complex</taxon>
    </lineage>
</organism>
<name>A0ABR1P8M7_DIAER</name>
<keyword evidence="3" id="KW-1185">Reference proteome</keyword>
<evidence type="ECO:0000313" key="2">
    <source>
        <dbReference type="EMBL" id="KAK7729227.1"/>
    </source>
</evidence>